<reference evidence="2 3" key="1">
    <citation type="journal article" date="2021" name="bioRxiv">
        <title>Chromosome-scale and haplotype-resolved genome assembly of a tetraploid potato cultivar.</title>
        <authorList>
            <person name="Sun H."/>
            <person name="Jiao W.-B."/>
            <person name="Krause K."/>
            <person name="Campoy J.A."/>
            <person name="Goel M."/>
            <person name="Folz-Donahue K."/>
            <person name="Kukat C."/>
            <person name="Huettel B."/>
            <person name="Schneeberger K."/>
        </authorList>
    </citation>
    <scope>NUCLEOTIDE SEQUENCE [LARGE SCALE GENOMIC DNA]</scope>
    <source>
        <strain evidence="2">SolTubOtavaFocal</strain>
        <tissue evidence="2">Leaves</tissue>
    </source>
</reference>
<protein>
    <submittedName>
        <fullName evidence="2">Uncharacterized protein</fullName>
    </submittedName>
</protein>
<proteinExistence type="predicted"/>
<name>A0ABQ7W2G6_SOLTU</name>
<keyword evidence="3" id="KW-1185">Reference proteome</keyword>
<sequence length="76" mass="8359">MVRGIDFVDQKDMIGNGFTTTETRNQHDSFNNGVSNSPLPQPRTTQMFSSVATTANNNALPKVHRPDENGDVKPTI</sequence>
<accession>A0ABQ7W2G6</accession>
<comment type="caution">
    <text evidence="2">The sequence shown here is derived from an EMBL/GenBank/DDBJ whole genome shotgun (WGS) entry which is preliminary data.</text>
</comment>
<gene>
    <name evidence="2" type="ORF">KY290_011375</name>
</gene>
<organism evidence="2 3">
    <name type="scientific">Solanum tuberosum</name>
    <name type="common">Potato</name>
    <dbReference type="NCBI Taxonomy" id="4113"/>
    <lineage>
        <taxon>Eukaryota</taxon>
        <taxon>Viridiplantae</taxon>
        <taxon>Streptophyta</taxon>
        <taxon>Embryophyta</taxon>
        <taxon>Tracheophyta</taxon>
        <taxon>Spermatophyta</taxon>
        <taxon>Magnoliopsida</taxon>
        <taxon>eudicotyledons</taxon>
        <taxon>Gunneridae</taxon>
        <taxon>Pentapetalae</taxon>
        <taxon>asterids</taxon>
        <taxon>lamiids</taxon>
        <taxon>Solanales</taxon>
        <taxon>Solanaceae</taxon>
        <taxon>Solanoideae</taxon>
        <taxon>Solaneae</taxon>
        <taxon>Solanum</taxon>
    </lineage>
</organism>
<feature type="region of interest" description="Disordered" evidence="1">
    <location>
        <begin position="15"/>
        <end position="76"/>
    </location>
</feature>
<evidence type="ECO:0000256" key="1">
    <source>
        <dbReference type="SAM" id="MobiDB-lite"/>
    </source>
</evidence>
<feature type="compositionally biased region" description="Polar residues" evidence="1">
    <location>
        <begin position="17"/>
        <end position="59"/>
    </location>
</feature>
<feature type="compositionally biased region" description="Basic and acidic residues" evidence="1">
    <location>
        <begin position="64"/>
        <end position="76"/>
    </location>
</feature>
<dbReference type="Proteomes" id="UP000826656">
    <property type="component" value="Unassembled WGS sequence"/>
</dbReference>
<dbReference type="EMBL" id="JAIVGD010000005">
    <property type="protein sequence ID" value="KAH0774238.1"/>
    <property type="molecule type" value="Genomic_DNA"/>
</dbReference>
<evidence type="ECO:0000313" key="2">
    <source>
        <dbReference type="EMBL" id="KAH0774238.1"/>
    </source>
</evidence>
<evidence type="ECO:0000313" key="3">
    <source>
        <dbReference type="Proteomes" id="UP000826656"/>
    </source>
</evidence>